<dbReference type="Pfam" id="PF03572">
    <property type="entry name" value="Peptidase_S41"/>
    <property type="match status" value="1"/>
</dbReference>
<dbReference type="Proteomes" id="UP001139701">
    <property type="component" value="Unassembled WGS sequence"/>
</dbReference>
<gene>
    <name evidence="7" type="ORF">MKI79_00595</name>
</gene>
<dbReference type="InterPro" id="IPR004447">
    <property type="entry name" value="Peptidase_S41A"/>
</dbReference>
<comment type="caution">
    <text evidence="7">The sequence shown here is derived from an EMBL/GenBank/DDBJ whole genome shotgun (WGS) entry which is preliminary data.</text>
</comment>
<dbReference type="CDD" id="cd07560">
    <property type="entry name" value="Peptidase_S41_CPP"/>
    <property type="match status" value="1"/>
</dbReference>
<dbReference type="PANTHER" id="PTHR32060:SF30">
    <property type="entry name" value="CARBOXY-TERMINAL PROCESSING PROTEASE CTPA"/>
    <property type="match status" value="1"/>
</dbReference>
<dbReference type="PANTHER" id="PTHR32060">
    <property type="entry name" value="TAIL-SPECIFIC PROTEASE"/>
    <property type="match status" value="1"/>
</dbReference>
<keyword evidence="5" id="KW-0732">Signal</keyword>
<evidence type="ECO:0000313" key="8">
    <source>
        <dbReference type="Proteomes" id="UP001139701"/>
    </source>
</evidence>
<feature type="signal peptide" evidence="5">
    <location>
        <begin position="1"/>
        <end position="26"/>
    </location>
</feature>
<dbReference type="Gene3D" id="2.30.42.10">
    <property type="match status" value="1"/>
</dbReference>
<dbReference type="EMBL" id="JAKUML010000001">
    <property type="protein sequence ID" value="MCJ8145430.1"/>
    <property type="molecule type" value="Genomic_DNA"/>
</dbReference>
<dbReference type="SUPFAM" id="SSF50156">
    <property type="entry name" value="PDZ domain-like"/>
    <property type="match status" value="1"/>
</dbReference>
<reference evidence="7" key="1">
    <citation type="submission" date="2022-02" db="EMBL/GenBank/DDBJ databases">
        <title>Acinetobacter A3.8 sp. nov., isolated from Sediment (Zhairuo Island).</title>
        <authorList>
            <person name="Zheng K."/>
        </authorList>
    </citation>
    <scope>NUCLEOTIDE SEQUENCE</scope>
    <source>
        <strain evidence="7">A3.8</strain>
    </source>
</reference>
<feature type="domain" description="Tail specific protease" evidence="6">
    <location>
        <begin position="221"/>
        <end position="409"/>
    </location>
</feature>
<dbReference type="SMART" id="SM00245">
    <property type="entry name" value="TSPc"/>
    <property type="match status" value="1"/>
</dbReference>
<name>A0A9X1WXQ4_9GAMM</name>
<dbReference type="GO" id="GO:0004175">
    <property type="term" value="F:endopeptidase activity"/>
    <property type="evidence" value="ECO:0007669"/>
    <property type="project" value="TreeGrafter"/>
</dbReference>
<dbReference type="GO" id="GO:0007165">
    <property type="term" value="P:signal transduction"/>
    <property type="evidence" value="ECO:0007669"/>
    <property type="project" value="TreeGrafter"/>
</dbReference>
<organism evidence="7 8">
    <name type="scientific">Acinetobacter sedimenti</name>
    <dbReference type="NCBI Taxonomy" id="2919922"/>
    <lineage>
        <taxon>Bacteria</taxon>
        <taxon>Pseudomonadati</taxon>
        <taxon>Pseudomonadota</taxon>
        <taxon>Gammaproteobacteria</taxon>
        <taxon>Moraxellales</taxon>
        <taxon>Moraxellaceae</taxon>
        <taxon>Acinetobacter</taxon>
    </lineage>
</organism>
<dbReference type="GO" id="GO:0030288">
    <property type="term" value="C:outer membrane-bounded periplasmic space"/>
    <property type="evidence" value="ECO:0007669"/>
    <property type="project" value="TreeGrafter"/>
</dbReference>
<dbReference type="Pfam" id="PF22694">
    <property type="entry name" value="CtpB_N-like"/>
    <property type="match status" value="1"/>
</dbReference>
<evidence type="ECO:0000313" key="7">
    <source>
        <dbReference type="EMBL" id="MCJ8145430.1"/>
    </source>
</evidence>
<dbReference type="SUPFAM" id="SSF52096">
    <property type="entry name" value="ClpP/crotonase"/>
    <property type="match status" value="1"/>
</dbReference>
<evidence type="ECO:0000256" key="2">
    <source>
        <dbReference type="ARBA" id="ARBA00022801"/>
    </source>
</evidence>
<evidence type="ECO:0000256" key="5">
    <source>
        <dbReference type="SAM" id="SignalP"/>
    </source>
</evidence>
<evidence type="ECO:0000256" key="4">
    <source>
        <dbReference type="SAM" id="MobiDB-lite"/>
    </source>
</evidence>
<accession>A0A9X1WXQ4</accession>
<keyword evidence="3" id="KW-0720">Serine protease</keyword>
<evidence type="ECO:0000256" key="3">
    <source>
        <dbReference type="ARBA" id="ARBA00022825"/>
    </source>
</evidence>
<sequence length="432" mass="48338">MPNTSPLILVLLMTVCGVLPSSALWAQSDTTQNNPQPDKGLNTNFNDEDFRTAPSDVSQSIDDQLSLDEEELSNQPDDANIEDIPIDQIRQFVETFQLVKKNYVDNVSNDQLFEQASHGLLEGLDPYSRYLSNEQYQQLMQFTEGQIAKIPFQLVYVPEKHQWQIGGIANGSDAYELGLRNSEVVERINNNAVQYLDQRTVDSLLTGSLGSIVKLKIKRGNRSVVADVVRDQQLNYDVEPYLTDERILVLKIKAFQQDTVQQIQHFLNIYQQRTAIRGVMIDLRDNPGGLLSSAVELADLFLEKGLIVSTKGRIEANQQFQALASQNPVTYPVAILQNRFSASAAEVFSAALKENQRATVFGETSYGKGAVQKLFPSQQGAVQLTVSHYFTPNGQMIEGKGVEVDRKLNMSDLQTDRQIQDEASSQFGRMIP</sequence>
<keyword evidence="2" id="KW-0378">Hydrolase</keyword>
<evidence type="ECO:0000259" key="6">
    <source>
        <dbReference type="SMART" id="SM00245"/>
    </source>
</evidence>
<dbReference type="InterPro" id="IPR029045">
    <property type="entry name" value="ClpP/crotonase-like_dom_sf"/>
</dbReference>
<dbReference type="GO" id="GO:0006508">
    <property type="term" value="P:proteolysis"/>
    <property type="evidence" value="ECO:0007669"/>
    <property type="project" value="UniProtKB-KW"/>
</dbReference>
<dbReference type="RefSeq" id="WP_241570055.1">
    <property type="nucleotide sequence ID" value="NZ_JAKUML010000001.1"/>
</dbReference>
<evidence type="ECO:0000256" key="1">
    <source>
        <dbReference type="ARBA" id="ARBA00022670"/>
    </source>
</evidence>
<feature type="chain" id="PRO_5040730300" evidence="5">
    <location>
        <begin position="27"/>
        <end position="432"/>
    </location>
</feature>
<dbReference type="AlphaFoldDB" id="A0A9X1WXQ4"/>
<dbReference type="InterPro" id="IPR036034">
    <property type="entry name" value="PDZ_sf"/>
</dbReference>
<proteinExistence type="predicted"/>
<keyword evidence="1" id="KW-0645">Protease</keyword>
<feature type="region of interest" description="Disordered" evidence="4">
    <location>
        <begin position="28"/>
        <end position="63"/>
    </location>
</feature>
<dbReference type="InterPro" id="IPR005151">
    <property type="entry name" value="Tail-specific_protease"/>
</dbReference>
<dbReference type="GO" id="GO:0008236">
    <property type="term" value="F:serine-type peptidase activity"/>
    <property type="evidence" value="ECO:0007669"/>
    <property type="project" value="UniProtKB-KW"/>
</dbReference>
<keyword evidence="8" id="KW-1185">Reference proteome</keyword>
<dbReference type="Gene3D" id="3.90.226.10">
    <property type="entry name" value="2-enoyl-CoA Hydratase, Chain A, domain 1"/>
    <property type="match status" value="1"/>
</dbReference>
<dbReference type="InterPro" id="IPR055210">
    <property type="entry name" value="CtpA/B_N"/>
</dbReference>
<dbReference type="Gene3D" id="3.30.750.44">
    <property type="match status" value="1"/>
</dbReference>
<protein>
    <submittedName>
        <fullName evidence="7">S41 family peptidase</fullName>
    </submittedName>
</protein>
<feature type="compositionally biased region" description="Polar residues" evidence="4">
    <location>
        <begin position="28"/>
        <end position="45"/>
    </location>
</feature>